<dbReference type="EMBL" id="JBHSFW010000027">
    <property type="protein sequence ID" value="MFC4620551.1"/>
    <property type="molecule type" value="Genomic_DNA"/>
</dbReference>
<evidence type="ECO:0000256" key="1">
    <source>
        <dbReference type="ARBA" id="ARBA00022741"/>
    </source>
</evidence>
<evidence type="ECO:0000256" key="3">
    <source>
        <dbReference type="SAM" id="Coils"/>
    </source>
</evidence>
<dbReference type="Pfam" id="PF00005">
    <property type="entry name" value="ABC_tran"/>
    <property type="match status" value="2"/>
</dbReference>
<dbReference type="SMART" id="SM00382">
    <property type="entry name" value="AAA"/>
    <property type="match status" value="2"/>
</dbReference>
<sequence>MILLQTNKITKSFGTDLILSNINIEVQSRERVALVGRNGSGKSTLLKILTSHLSADSGDVIIGKGVSIGYLEQNNALNTANTIYSELLGVFAALIEMEQELRSLEARMAESSDGLSERLLKTYDALQTAYTNGGGYTYQADIQSVLHGLGFGDHDPETPVAKLSSGQKTRLALGKLLLKKPDLLILDEPTNHLDIDTLSWLENYLLHYPGALLVVSHDRYFLDRLVDKVFEISRGVSHKYHGNYSDYIHQKAEEYERYLKQYEKQQKEVADLQDFIRRNIARASTTKRAQSRRKRLEKMALMARPNHGEKSALMTFNIHKQSGRDVLAVHDLVIGYHHKPTVTAAMNLHIQRGDFVALVGPNGIGKTTLIKTLADHLPKLDGAINIGANVSIGYYDQEQSGLMPNKTVLNELWDDFPAFDEHIIRTALGSFLFTGDDVLKVVSDLSGGEKARLSLAKLMMRRDNFLILDEPTNHLDLDSKEVLEAALMEFPGTLLFVSHDRYFINRIATRILELTDDGINEYLGDYDYYVDKKAEKAEIERLEQNAAIKEDSTQTASLGKTSFEQEKANKQTRRRRERRIEELERDIETLEQAIQEKERRLLDPAIYSDHEKAQEINESLSIEKAKRDVLIEEWTNLQS</sequence>
<dbReference type="PANTHER" id="PTHR42855">
    <property type="entry name" value="ABC TRANSPORTER ATP-BINDING SUBUNIT"/>
    <property type="match status" value="1"/>
</dbReference>
<dbReference type="RefSeq" id="WP_376847664.1">
    <property type="nucleotide sequence ID" value="NZ_JBHSFW010000027.1"/>
</dbReference>
<dbReference type="Pfam" id="PF12848">
    <property type="entry name" value="ABC_tran_Xtn"/>
    <property type="match status" value="1"/>
</dbReference>
<keyword evidence="7" id="KW-1185">Reference proteome</keyword>
<dbReference type="InterPro" id="IPR003439">
    <property type="entry name" value="ABC_transporter-like_ATP-bd"/>
</dbReference>
<reference evidence="7" key="1">
    <citation type="journal article" date="2019" name="Int. J. Syst. Evol. Microbiol.">
        <title>The Global Catalogue of Microorganisms (GCM) 10K type strain sequencing project: providing services to taxonomists for standard genome sequencing and annotation.</title>
        <authorList>
            <consortium name="The Broad Institute Genomics Platform"/>
            <consortium name="The Broad Institute Genome Sequencing Center for Infectious Disease"/>
            <person name="Wu L."/>
            <person name="Ma J."/>
        </authorList>
    </citation>
    <scope>NUCLEOTIDE SEQUENCE [LARGE SCALE GENOMIC DNA]</scope>
    <source>
        <strain evidence="7">CGMCC 1.16306</strain>
    </source>
</reference>
<feature type="region of interest" description="Disordered" evidence="4">
    <location>
        <begin position="550"/>
        <end position="575"/>
    </location>
</feature>
<dbReference type="InterPro" id="IPR032524">
    <property type="entry name" value="ABC_tran_C"/>
</dbReference>
<proteinExistence type="predicted"/>
<protein>
    <submittedName>
        <fullName evidence="6">ABC-F family ATP-binding cassette domain-containing protein</fullName>
    </submittedName>
</protein>
<comment type="caution">
    <text evidence="6">The sequence shown here is derived from an EMBL/GenBank/DDBJ whole genome shotgun (WGS) entry which is preliminary data.</text>
</comment>
<dbReference type="Gene3D" id="1.10.287.380">
    <property type="entry name" value="Valyl-tRNA synthetase, C-terminal domain"/>
    <property type="match status" value="1"/>
</dbReference>
<name>A0ABV9GUG0_9BACL</name>
<organism evidence="6 7">
    <name type="scientific">Camelliibacillus cellulosilyticus</name>
    <dbReference type="NCBI Taxonomy" id="2174486"/>
    <lineage>
        <taxon>Bacteria</taxon>
        <taxon>Bacillati</taxon>
        <taxon>Bacillota</taxon>
        <taxon>Bacilli</taxon>
        <taxon>Bacillales</taxon>
        <taxon>Sporolactobacillaceae</taxon>
        <taxon>Camelliibacillus</taxon>
    </lineage>
</organism>
<dbReference type="InterPro" id="IPR017871">
    <property type="entry name" value="ABC_transporter-like_CS"/>
</dbReference>
<evidence type="ECO:0000256" key="4">
    <source>
        <dbReference type="SAM" id="MobiDB-lite"/>
    </source>
</evidence>
<evidence type="ECO:0000256" key="2">
    <source>
        <dbReference type="ARBA" id="ARBA00022840"/>
    </source>
</evidence>
<evidence type="ECO:0000259" key="5">
    <source>
        <dbReference type="PROSITE" id="PS50893"/>
    </source>
</evidence>
<evidence type="ECO:0000313" key="6">
    <source>
        <dbReference type="EMBL" id="MFC4620551.1"/>
    </source>
</evidence>
<dbReference type="Gene3D" id="3.40.50.300">
    <property type="entry name" value="P-loop containing nucleotide triphosphate hydrolases"/>
    <property type="match status" value="2"/>
</dbReference>
<dbReference type="PROSITE" id="PS00211">
    <property type="entry name" value="ABC_TRANSPORTER_1"/>
    <property type="match status" value="2"/>
</dbReference>
<evidence type="ECO:0000313" key="7">
    <source>
        <dbReference type="Proteomes" id="UP001596022"/>
    </source>
</evidence>
<dbReference type="InterPro" id="IPR027417">
    <property type="entry name" value="P-loop_NTPase"/>
</dbReference>
<feature type="domain" description="ABC transporter" evidence="5">
    <location>
        <begin position="327"/>
        <end position="541"/>
    </location>
</feature>
<dbReference type="InterPro" id="IPR037118">
    <property type="entry name" value="Val-tRNA_synth_C_sf"/>
</dbReference>
<keyword evidence="2 6" id="KW-0067">ATP-binding</keyword>
<dbReference type="PROSITE" id="PS50893">
    <property type="entry name" value="ABC_TRANSPORTER_2"/>
    <property type="match status" value="2"/>
</dbReference>
<dbReference type="GO" id="GO:0005524">
    <property type="term" value="F:ATP binding"/>
    <property type="evidence" value="ECO:0007669"/>
    <property type="project" value="UniProtKB-KW"/>
</dbReference>
<dbReference type="PANTHER" id="PTHR42855:SF2">
    <property type="entry name" value="DRUG RESISTANCE ABC TRANSPORTER,ATP-BINDING PROTEIN"/>
    <property type="match status" value="1"/>
</dbReference>
<keyword evidence="3" id="KW-0175">Coiled coil</keyword>
<gene>
    <name evidence="6" type="ORF">ACFO4N_17810</name>
</gene>
<dbReference type="InterPro" id="IPR051309">
    <property type="entry name" value="ABCF_ATPase"/>
</dbReference>
<dbReference type="InterPro" id="IPR032781">
    <property type="entry name" value="ABC_tran_Xtn"/>
</dbReference>
<dbReference type="InterPro" id="IPR003593">
    <property type="entry name" value="AAA+_ATPase"/>
</dbReference>
<dbReference type="CDD" id="cd03221">
    <property type="entry name" value="ABCF_EF-3"/>
    <property type="match status" value="2"/>
</dbReference>
<feature type="coiled-coil region" evidence="3">
    <location>
        <begin position="248"/>
        <end position="275"/>
    </location>
</feature>
<keyword evidence="1" id="KW-0547">Nucleotide-binding</keyword>
<feature type="compositionally biased region" description="Polar residues" evidence="4">
    <location>
        <begin position="553"/>
        <end position="562"/>
    </location>
</feature>
<dbReference type="Proteomes" id="UP001596022">
    <property type="component" value="Unassembled WGS sequence"/>
</dbReference>
<dbReference type="SUPFAM" id="SSF52540">
    <property type="entry name" value="P-loop containing nucleoside triphosphate hydrolases"/>
    <property type="match status" value="2"/>
</dbReference>
<dbReference type="Pfam" id="PF16326">
    <property type="entry name" value="ABC_tran_CTD"/>
    <property type="match status" value="1"/>
</dbReference>
<accession>A0ABV9GUG0</accession>
<feature type="domain" description="ABC transporter" evidence="5">
    <location>
        <begin position="4"/>
        <end position="259"/>
    </location>
</feature>